<name>A0A179D2W2_9BACT</name>
<evidence type="ECO:0000313" key="2">
    <source>
        <dbReference type="Proteomes" id="UP000078390"/>
    </source>
</evidence>
<gene>
    <name evidence="1" type="ORF">TDIS_2106</name>
</gene>
<proteinExistence type="predicted"/>
<reference evidence="1 2" key="1">
    <citation type="submission" date="2016-04" db="EMBL/GenBank/DDBJ databases">
        <title>Genome analysis of Thermosulfurimonas dismutans, the first thermophilic sulfur-disproportionating bacterium of the phylum Thermodesulfobacteria.</title>
        <authorList>
            <person name="Mardanov A.V."/>
            <person name="Beletsky A.V."/>
            <person name="Kadnikov V.V."/>
            <person name="Slobodkin A.I."/>
            <person name="Ravin N.V."/>
        </authorList>
    </citation>
    <scope>NUCLEOTIDE SEQUENCE [LARGE SCALE GENOMIC DNA]</scope>
    <source>
        <strain evidence="1 2">S95</strain>
    </source>
</reference>
<protein>
    <submittedName>
        <fullName evidence="1">Uncharacterized protein</fullName>
    </submittedName>
</protein>
<dbReference type="EMBL" id="LWLG01000026">
    <property type="protein sequence ID" value="OAQ19812.1"/>
    <property type="molecule type" value="Genomic_DNA"/>
</dbReference>
<keyword evidence="2" id="KW-1185">Reference proteome</keyword>
<sequence>MARRIFGVESWEAFEERLLGARLRPKLVALEVKYHWRWPITPL</sequence>
<comment type="caution">
    <text evidence="1">The sequence shown here is derived from an EMBL/GenBank/DDBJ whole genome shotgun (WGS) entry which is preliminary data.</text>
</comment>
<accession>A0A179D2W2</accession>
<dbReference type="Proteomes" id="UP000078390">
    <property type="component" value="Unassembled WGS sequence"/>
</dbReference>
<dbReference type="AlphaFoldDB" id="A0A179D2W2"/>
<organism evidence="1 2">
    <name type="scientific">Thermosulfurimonas dismutans</name>
    <dbReference type="NCBI Taxonomy" id="999894"/>
    <lineage>
        <taxon>Bacteria</taxon>
        <taxon>Pseudomonadati</taxon>
        <taxon>Thermodesulfobacteriota</taxon>
        <taxon>Thermodesulfobacteria</taxon>
        <taxon>Thermodesulfobacteriales</taxon>
        <taxon>Thermodesulfobacteriaceae</taxon>
        <taxon>Thermosulfurimonas</taxon>
    </lineage>
</organism>
<evidence type="ECO:0000313" key="1">
    <source>
        <dbReference type="EMBL" id="OAQ19812.1"/>
    </source>
</evidence>